<reference evidence="5" key="2">
    <citation type="submission" date="2020-10" db="EMBL/GenBank/DDBJ databases">
        <authorList>
            <consortium name="NCBI Pathogen Detection Project"/>
        </authorList>
    </citation>
    <scope>NUCLEOTIDE SEQUENCE</scope>
    <source>
        <strain evidence="5">Morganella morganii ARLG-3209</strain>
    </source>
</reference>
<dbReference type="Pfam" id="PF06767">
    <property type="entry name" value="Sif"/>
    <property type="match status" value="1"/>
</dbReference>
<dbReference type="Proteomes" id="UP000865968">
    <property type="component" value="Unassembled WGS sequence"/>
</dbReference>
<dbReference type="Gene3D" id="3.80.10.10">
    <property type="entry name" value="Ribonuclease Inhibitor"/>
    <property type="match status" value="1"/>
</dbReference>
<dbReference type="EMBL" id="DACSWI010000029">
    <property type="protein sequence ID" value="HAT3811116.1"/>
    <property type="molecule type" value="Genomic_DNA"/>
</dbReference>
<proteinExistence type="inferred from homology"/>
<evidence type="ECO:0000313" key="5">
    <source>
        <dbReference type="EMBL" id="HAT3811116.1"/>
    </source>
</evidence>
<comment type="subcellular location">
    <subcellularLocation>
        <location evidence="1">Secreted</location>
    </subcellularLocation>
</comment>
<comment type="similarity">
    <text evidence="2">Belongs to the LRR-containing bacterial E3 ligase family.</text>
</comment>
<dbReference type="InterPro" id="IPR032675">
    <property type="entry name" value="LRR_dom_sf"/>
</dbReference>
<gene>
    <name evidence="5" type="ORF">I8608_004039</name>
</gene>
<dbReference type="InterPro" id="IPR051071">
    <property type="entry name" value="LRR-bact_E3_ubiq_ligases"/>
</dbReference>
<protein>
    <submittedName>
        <fullName evidence="5">E3 ubiquitin--protein ligase</fullName>
    </submittedName>
</protein>
<reference evidence="5" key="1">
    <citation type="journal article" date="2018" name="Genome Biol.">
        <title>SKESA: strategic k-mer extension for scrupulous assemblies.</title>
        <authorList>
            <person name="Souvorov A."/>
            <person name="Agarwala R."/>
            <person name="Lipman D.J."/>
        </authorList>
    </citation>
    <scope>NUCLEOTIDE SEQUENCE</scope>
    <source>
        <strain evidence="5">Morganella morganii ARLG-3209</strain>
    </source>
</reference>
<evidence type="ECO:0000313" key="6">
    <source>
        <dbReference type="Proteomes" id="UP000865968"/>
    </source>
</evidence>
<dbReference type="SUPFAM" id="SSF52058">
    <property type="entry name" value="L domain-like"/>
    <property type="match status" value="1"/>
</dbReference>
<keyword evidence="3" id="KW-0433">Leucine-rich repeat</keyword>
<dbReference type="AlphaFoldDB" id="A0AAN5MJE8"/>
<evidence type="ECO:0000256" key="3">
    <source>
        <dbReference type="ARBA" id="ARBA00022614"/>
    </source>
</evidence>
<accession>A0AAN5MJE8</accession>
<name>A0AAN5MJE8_MORMO</name>
<dbReference type="PANTHER" id="PTHR47114:SF2">
    <property type="entry name" value="OLIGODENDROCYTE-MYELIN GLYCOPROTEIN"/>
    <property type="match status" value="1"/>
</dbReference>
<evidence type="ECO:0000256" key="1">
    <source>
        <dbReference type="ARBA" id="ARBA00004613"/>
    </source>
</evidence>
<dbReference type="SMART" id="SM00364">
    <property type="entry name" value="LRR_BAC"/>
    <property type="match status" value="7"/>
</dbReference>
<feature type="non-terminal residue" evidence="5">
    <location>
        <position position="378"/>
    </location>
</feature>
<keyword evidence="4" id="KW-0677">Repeat</keyword>
<dbReference type="Gene3D" id="3.30.2440.10">
    <property type="entry name" value="Secreted effector protein SifA"/>
    <property type="match status" value="1"/>
</dbReference>
<dbReference type="InterPro" id="IPR010637">
    <property type="entry name" value="Sif"/>
</dbReference>
<dbReference type="GO" id="GO:0005576">
    <property type="term" value="C:extracellular region"/>
    <property type="evidence" value="ECO:0007669"/>
    <property type="project" value="UniProtKB-SubCell"/>
</dbReference>
<sequence>MPFHIEDRYFPAETSNNCINTIARSDTPPEVGLWEKIKVFFCSASKPEAQALIRQICHPPDGTEWETVTEKFEQLKTLAHDGFKERIQVGRDGENHACILDENGDEMLSVTVDKNTGKYTVKCQEYSKTNHLNPTGGWETELATDASEALWTDHSVTAAPQTAQGYEATWSAWEKAAPTGEAFSRGVAVQKMRDCLYNDSKELKLEDLKLTSLPDYLPPNIIVLNTTDVPLNYLPELPAGLRTLQCSGNQLLHLPVLPAGLRTLQCSGNQLLHLPVLPAGLQTLWCSRNLLLCLPPLPAGLRELVCHHNHLTRLPPLPAGLLELVCHHNHLTSLPTLPAGLETLIRHHNRLTRLPENITALPRRAYINISDNPISESE</sequence>
<organism evidence="5 6">
    <name type="scientific">Morganella morganii</name>
    <name type="common">Proteus morganii</name>
    <dbReference type="NCBI Taxonomy" id="582"/>
    <lineage>
        <taxon>Bacteria</taxon>
        <taxon>Pseudomonadati</taxon>
        <taxon>Pseudomonadota</taxon>
        <taxon>Gammaproteobacteria</taxon>
        <taxon>Enterobacterales</taxon>
        <taxon>Morganellaceae</taxon>
        <taxon>Morganella</taxon>
    </lineage>
</organism>
<dbReference type="PANTHER" id="PTHR47114">
    <property type="match status" value="1"/>
</dbReference>
<comment type="caution">
    <text evidence="5">The sequence shown here is derived from an EMBL/GenBank/DDBJ whole genome shotgun (WGS) entry which is preliminary data.</text>
</comment>
<evidence type="ECO:0000256" key="2">
    <source>
        <dbReference type="ARBA" id="ARBA00009868"/>
    </source>
</evidence>
<evidence type="ECO:0000256" key="4">
    <source>
        <dbReference type="ARBA" id="ARBA00022737"/>
    </source>
</evidence>